<evidence type="ECO:0000313" key="1">
    <source>
        <dbReference type="EMBL" id="NIA56866.1"/>
    </source>
</evidence>
<reference evidence="1 2" key="1">
    <citation type="submission" date="2020-03" db="EMBL/GenBank/DDBJ databases">
        <title>Genome sequence of strain Massilia sp. TW-1.</title>
        <authorList>
            <person name="Chaudhary D.K."/>
        </authorList>
    </citation>
    <scope>NUCLEOTIDE SEQUENCE [LARGE SCALE GENOMIC DNA]</scope>
    <source>
        <strain evidence="1 2">TW-1</strain>
    </source>
</reference>
<dbReference type="InterPro" id="IPR049708">
    <property type="entry name" value="PP0621-like"/>
</dbReference>
<accession>A0ABX0PHV4</accession>
<protein>
    <recommendedName>
        <fullName evidence="3">Deaminase</fullName>
    </recommendedName>
</protein>
<dbReference type="Proteomes" id="UP000716322">
    <property type="component" value="Unassembled WGS sequence"/>
</dbReference>
<gene>
    <name evidence="1" type="ORF">HAV22_24900</name>
</gene>
<evidence type="ECO:0008006" key="3">
    <source>
        <dbReference type="Google" id="ProtNLM"/>
    </source>
</evidence>
<proteinExistence type="predicted"/>
<evidence type="ECO:0000313" key="2">
    <source>
        <dbReference type="Proteomes" id="UP000716322"/>
    </source>
</evidence>
<dbReference type="RefSeq" id="WP_166862888.1">
    <property type="nucleotide sequence ID" value="NZ_JAAQOM010000017.1"/>
</dbReference>
<organism evidence="1 2">
    <name type="scientific">Telluria antibiotica</name>
    <dbReference type="NCBI Taxonomy" id="2717319"/>
    <lineage>
        <taxon>Bacteria</taxon>
        <taxon>Pseudomonadati</taxon>
        <taxon>Pseudomonadota</taxon>
        <taxon>Betaproteobacteria</taxon>
        <taxon>Burkholderiales</taxon>
        <taxon>Oxalobacteraceae</taxon>
        <taxon>Telluria group</taxon>
        <taxon>Telluria</taxon>
    </lineage>
</organism>
<sequence>MTRLLFWIALVILVVMAVRSKLRAALERAQGQGAGAAPAGADATAWSRVEDKSEPMLCCARCGVYFPASEAVRSEGRDYCSPAHAQLETR</sequence>
<dbReference type="NCBIfam" id="NF041023">
    <property type="entry name" value="PP0621_fam"/>
    <property type="match status" value="1"/>
</dbReference>
<name>A0ABX0PHV4_9BURK</name>
<dbReference type="EMBL" id="JAAQOM010000017">
    <property type="protein sequence ID" value="NIA56866.1"/>
    <property type="molecule type" value="Genomic_DNA"/>
</dbReference>
<keyword evidence="2" id="KW-1185">Reference proteome</keyword>
<comment type="caution">
    <text evidence="1">The sequence shown here is derived from an EMBL/GenBank/DDBJ whole genome shotgun (WGS) entry which is preliminary data.</text>
</comment>